<dbReference type="RefSeq" id="WP_182664843.1">
    <property type="nucleotide sequence ID" value="NZ_VKHS01000387.1"/>
</dbReference>
<dbReference type="EMBL" id="VKHS01000387">
    <property type="protein sequence ID" value="MBB0230943.1"/>
    <property type="molecule type" value="Genomic_DNA"/>
</dbReference>
<dbReference type="Proteomes" id="UP000530234">
    <property type="component" value="Unassembled WGS sequence"/>
</dbReference>
<dbReference type="AlphaFoldDB" id="A0A7W3T4T7"/>
<evidence type="ECO:0000313" key="3">
    <source>
        <dbReference type="Proteomes" id="UP000530234"/>
    </source>
</evidence>
<reference evidence="3" key="1">
    <citation type="submission" date="2019-10" db="EMBL/GenBank/DDBJ databases">
        <title>Streptomyces sp. nov., a novel actinobacterium isolated from alkaline environment.</title>
        <authorList>
            <person name="Golinska P."/>
        </authorList>
    </citation>
    <scope>NUCLEOTIDE SEQUENCE [LARGE SCALE GENOMIC DNA]</scope>
    <source>
        <strain evidence="3">DSM 42108</strain>
    </source>
</reference>
<keyword evidence="1" id="KW-0812">Transmembrane</keyword>
<sequence>MNVKKKSKAGTYLSIGTSLFGVVGVVRQLRTARRDHDTLELVDGIISAAALVTGVALLARELRRMNDDSTDLFDS</sequence>
<keyword evidence="3" id="KW-1185">Reference proteome</keyword>
<feature type="transmembrane region" description="Helical" evidence="1">
    <location>
        <begin position="12"/>
        <end position="29"/>
    </location>
</feature>
<feature type="transmembrane region" description="Helical" evidence="1">
    <location>
        <begin position="41"/>
        <end position="59"/>
    </location>
</feature>
<proteinExistence type="predicted"/>
<gene>
    <name evidence="2" type="ORF">FOE67_15825</name>
</gene>
<evidence type="ECO:0000313" key="2">
    <source>
        <dbReference type="EMBL" id="MBB0230943.1"/>
    </source>
</evidence>
<organism evidence="2 3">
    <name type="scientific">Streptomyces calidiresistens</name>
    <dbReference type="NCBI Taxonomy" id="1485586"/>
    <lineage>
        <taxon>Bacteria</taxon>
        <taxon>Bacillati</taxon>
        <taxon>Actinomycetota</taxon>
        <taxon>Actinomycetes</taxon>
        <taxon>Kitasatosporales</taxon>
        <taxon>Streptomycetaceae</taxon>
        <taxon>Streptomyces</taxon>
    </lineage>
</organism>
<protein>
    <recommendedName>
        <fullName evidence="4">DUF4235 domain-containing protein</fullName>
    </recommendedName>
</protein>
<keyword evidence="1" id="KW-0472">Membrane</keyword>
<comment type="caution">
    <text evidence="2">The sequence shown here is derived from an EMBL/GenBank/DDBJ whole genome shotgun (WGS) entry which is preliminary data.</text>
</comment>
<evidence type="ECO:0008006" key="4">
    <source>
        <dbReference type="Google" id="ProtNLM"/>
    </source>
</evidence>
<keyword evidence="1" id="KW-1133">Transmembrane helix</keyword>
<accession>A0A7W3T4T7</accession>
<evidence type="ECO:0000256" key="1">
    <source>
        <dbReference type="SAM" id="Phobius"/>
    </source>
</evidence>
<name>A0A7W3T4T7_9ACTN</name>